<dbReference type="CDD" id="cd12148">
    <property type="entry name" value="fungal_TF_MHR"/>
    <property type="match status" value="1"/>
</dbReference>
<dbReference type="PANTHER" id="PTHR40626">
    <property type="entry name" value="MIP31509P"/>
    <property type="match status" value="1"/>
</dbReference>
<keyword evidence="3" id="KW-0677">Repeat</keyword>
<evidence type="ECO:0000256" key="4">
    <source>
        <dbReference type="ARBA" id="ARBA00022771"/>
    </source>
</evidence>
<dbReference type="Proteomes" id="UP000028524">
    <property type="component" value="Unassembled WGS sequence"/>
</dbReference>
<dbReference type="GO" id="GO:0000978">
    <property type="term" value="F:RNA polymerase II cis-regulatory region sequence-specific DNA binding"/>
    <property type="evidence" value="ECO:0007669"/>
    <property type="project" value="InterPro"/>
</dbReference>
<keyword evidence="4" id="KW-0863">Zinc-finger</keyword>
<evidence type="ECO:0000256" key="5">
    <source>
        <dbReference type="ARBA" id="ARBA00022833"/>
    </source>
</evidence>
<reference evidence="9 10" key="1">
    <citation type="journal article" date="2014" name="BMC Genomics">
        <title>Comparative genome sequencing reveals chemotype-specific gene clusters in the toxigenic black mold Stachybotrys.</title>
        <authorList>
            <person name="Semeiks J."/>
            <person name="Borek D."/>
            <person name="Otwinowski Z."/>
            <person name="Grishin N.V."/>
        </authorList>
    </citation>
    <scope>NUCLEOTIDE SEQUENCE [LARGE SCALE GENOMIC DNA]</scope>
    <source>
        <strain evidence="9 10">IBT 40285</strain>
    </source>
</reference>
<evidence type="ECO:0000256" key="3">
    <source>
        <dbReference type="ARBA" id="ARBA00022737"/>
    </source>
</evidence>
<dbReference type="InterPro" id="IPR051059">
    <property type="entry name" value="VerF-like"/>
</dbReference>
<proteinExistence type="predicted"/>
<accession>A0A084QJE6</accession>
<dbReference type="GO" id="GO:0000785">
    <property type="term" value="C:chromatin"/>
    <property type="evidence" value="ECO:0007669"/>
    <property type="project" value="TreeGrafter"/>
</dbReference>
<dbReference type="GO" id="GO:0000981">
    <property type="term" value="F:DNA-binding transcription factor activity, RNA polymerase II-specific"/>
    <property type="evidence" value="ECO:0007669"/>
    <property type="project" value="InterPro"/>
</dbReference>
<evidence type="ECO:0000313" key="9">
    <source>
        <dbReference type="EMBL" id="KFA64081.1"/>
    </source>
</evidence>
<dbReference type="GO" id="GO:0006351">
    <property type="term" value="P:DNA-templated transcription"/>
    <property type="evidence" value="ECO:0007669"/>
    <property type="project" value="InterPro"/>
</dbReference>
<evidence type="ECO:0000256" key="1">
    <source>
        <dbReference type="ARBA" id="ARBA00004123"/>
    </source>
</evidence>
<feature type="domain" description="Xylanolytic transcriptional activator regulatory" evidence="8">
    <location>
        <begin position="425"/>
        <end position="626"/>
    </location>
</feature>
<dbReference type="Pfam" id="PF04082">
    <property type="entry name" value="Fungal_trans"/>
    <property type="match status" value="1"/>
</dbReference>
<comment type="subcellular location">
    <subcellularLocation>
        <location evidence="1">Nucleus</location>
    </subcellularLocation>
</comment>
<keyword evidence="5" id="KW-0862">Zinc</keyword>
<keyword evidence="2" id="KW-0479">Metal-binding</keyword>
<evidence type="ECO:0000256" key="2">
    <source>
        <dbReference type="ARBA" id="ARBA00022723"/>
    </source>
</evidence>
<evidence type="ECO:0000259" key="8">
    <source>
        <dbReference type="Pfam" id="PF04082"/>
    </source>
</evidence>
<dbReference type="OrthoDB" id="6077919at2759"/>
<gene>
    <name evidence="9" type="ORF">S40285_06741</name>
</gene>
<dbReference type="PANTHER" id="PTHR40626:SF30">
    <property type="entry name" value="FINGER DOMAIN PROTEIN, PUTATIVE (AFU_ORTHOLOGUE AFUA_4G13600)-RELATED"/>
    <property type="match status" value="1"/>
</dbReference>
<evidence type="ECO:0000313" key="10">
    <source>
        <dbReference type="Proteomes" id="UP000028524"/>
    </source>
</evidence>
<dbReference type="AlphaFoldDB" id="A0A084QJE6"/>
<evidence type="ECO:0000256" key="7">
    <source>
        <dbReference type="SAM" id="MobiDB-lite"/>
    </source>
</evidence>
<dbReference type="OMA" id="WGIYVCS"/>
<name>A0A084QJE6_STAC4</name>
<feature type="region of interest" description="Disordered" evidence="7">
    <location>
        <begin position="1"/>
        <end position="100"/>
    </location>
</feature>
<feature type="compositionally biased region" description="Low complexity" evidence="7">
    <location>
        <begin position="44"/>
        <end position="56"/>
    </location>
</feature>
<evidence type="ECO:0000256" key="6">
    <source>
        <dbReference type="ARBA" id="ARBA00023242"/>
    </source>
</evidence>
<dbReference type="HOGENOM" id="CLU_003897_0_0_1"/>
<dbReference type="GO" id="GO:0008270">
    <property type="term" value="F:zinc ion binding"/>
    <property type="evidence" value="ECO:0007669"/>
    <property type="project" value="UniProtKB-KW"/>
</dbReference>
<keyword evidence="10" id="KW-1185">Reference proteome</keyword>
<feature type="region of interest" description="Disordered" evidence="7">
    <location>
        <begin position="191"/>
        <end position="219"/>
    </location>
</feature>
<keyword evidence="6" id="KW-0539">Nucleus</keyword>
<dbReference type="InParanoid" id="A0A084QJE6"/>
<feature type="compositionally biased region" description="Low complexity" evidence="7">
    <location>
        <begin position="73"/>
        <end position="88"/>
    </location>
</feature>
<dbReference type="STRING" id="1283841.A0A084QJE6"/>
<dbReference type="GO" id="GO:0005634">
    <property type="term" value="C:nucleus"/>
    <property type="evidence" value="ECO:0007669"/>
    <property type="project" value="UniProtKB-SubCell"/>
</dbReference>
<protein>
    <recommendedName>
        <fullName evidence="8">Xylanolytic transcriptional activator regulatory domain-containing protein</fullName>
    </recommendedName>
</protein>
<organism evidence="9 10">
    <name type="scientific">Stachybotrys chlorohalonatus (strain IBT 40285)</name>
    <dbReference type="NCBI Taxonomy" id="1283841"/>
    <lineage>
        <taxon>Eukaryota</taxon>
        <taxon>Fungi</taxon>
        <taxon>Dikarya</taxon>
        <taxon>Ascomycota</taxon>
        <taxon>Pezizomycotina</taxon>
        <taxon>Sordariomycetes</taxon>
        <taxon>Hypocreomycetidae</taxon>
        <taxon>Hypocreales</taxon>
        <taxon>Stachybotryaceae</taxon>
        <taxon>Stachybotrys</taxon>
    </lineage>
</organism>
<dbReference type="InterPro" id="IPR007219">
    <property type="entry name" value="XnlR_reg_dom"/>
</dbReference>
<dbReference type="EMBL" id="KL660703">
    <property type="protein sequence ID" value="KFA64081.1"/>
    <property type="molecule type" value="Genomic_DNA"/>
</dbReference>
<sequence>MASIKNIINSDDEYGDSPPLKKDKSSTSGPFRDPPPPATHPGYISTIPLPSLSPHSSAHDQRRSSPSAHYLHSLTSNTSNTSPVSPSTDLATRRRSNTSVDSMESIYNQAYHQAGPSHGAARPFIAAGNTQEPSVKLTPVTGRVSRAKKGVPVHTCDQCRPPKPVVSITQSLALADSRISEQDEAAKLTAYHTGQPPPDLRLTVPSSPNIAPGAGHSALSANQRNTHSISYSSPPSGHGEDVAYHHMDHNTLPMFPSGSPDLAQTILPGCDSQWEINARMRSSPSESSSSSDYGPLVVNQRNFSLHPQVPYNIPPYSYDQATDVYYYQPQGLPTMPLPAPLSASFEGDTMFEHHHNVMNTTVRSLSPPANLQLSETLVAPATAFPIPRISVPISCRTQATRPLANQHTMHLPLTTAARNAIPAYIRMYWDKVNPLYPAVHKNTFENRTDVASEQLEMLQYAMAAVATQFSSHQDDRIHGSQLHTYARQKLRALHTGSGWSLEIMQTIFLCELYARFRGRERSSYQPSDLFKALYESLLMARNEFAAVPSDEDDFLRWQTWIAMETRRRLLAACFLLDVQCICYHEQQPSAPRPLLDYNNSETLAIPISDGTTQLWDASDARTWGRLVNTQVSTKTLGDCFITVTTDSDAASLPSFDASLLLAAHALALRGGNYPEQDPYTHGIESLHMARLYPQSPRSNSYLALQFTPLHALLSVSGDGWVLTKKVSARSCYLEHQKQLEQWQQSSRCGLATTFAARALNSFLGLRLSTGEGTEKGADEEDFSVSWSDIGDYWAFYLCILICWACGHGRVKGRKTSTTYRGATTWLRRVAEMQPGQVQSHTYQHETRAVLRLGLEVLEQECLGGRNMLLADSVRVLKRLEKGGGQRFGLTLEHGL</sequence>